<evidence type="ECO:0000256" key="3">
    <source>
        <dbReference type="ARBA" id="ARBA00023125"/>
    </source>
</evidence>
<dbReference type="EMBL" id="JAQJAC010000006">
    <property type="protein sequence ID" value="KAJ5580583.1"/>
    <property type="molecule type" value="Genomic_DNA"/>
</dbReference>
<dbReference type="GO" id="GO:0005634">
    <property type="term" value="C:nucleus"/>
    <property type="evidence" value="ECO:0007669"/>
    <property type="project" value="TreeGrafter"/>
</dbReference>
<dbReference type="SUPFAM" id="SSF57701">
    <property type="entry name" value="Zn2/Cys6 DNA-binding domain"/>
    <property type="match status" value="1"/>
</dbReference>
<name>A0AAD6DHW8_9EURO</name>
<evidence type="ECO:0000256" key="5">
    <source>
        <dbReference type="ARBA" id="ARBA00023242"/>
    </source>
</evidence>
<dbReference type="PANTHER" id="PTHR47424">
    <property type="entry name" value="REGULATORY PROTEIN GAL4"/>
    <property type="match status" value="1"/>
</dbReference>
<dbReference type="InterPro" id="IPR036864">
    <property type="entry name" value="Zn2-C6_fun-type_DNA-bd_sf"/>
</dbReference>
<keyword evidence="5" id="KW-0539">Nucleus</keyword>
<proteinExistence type="predicted"/>
<feature type="compositionally biased region" description="Polar residues" evidence="6">
    <location>
        <begin position="119"/>
        <end position="135"/>
    </location>
</feature>
<protein>
    <recommendedName>
        <fullName evidence="7">Zn(2)-C6 fungal-type domain-containing protein</fullName>
    </recommendedName>
</protein>
<feature type="compositionally biased region" description="Basic residues" evidence="6">
    <location>
        <begin position="19"/>
        <end position="31"/>
    </location>
</feature>
<dbReference type="GO" id="GO:0000435">
    <property type="term" value="P:positive regulation of transcription from RNA polymerase II promoter by galactose"/>
    <property type="evidence" value="ECO:0007669"/>
    <property type="project" value="TreeGrafter"/>
</dbReference>
<evidence type="ECO:0000313" key="8">
    <source>
        <dbReference type="EMBL" id="KAJ5580583.1"/>
    </source>
</evidence>
<feature type="domain" description="Zn(2)-C6 fungal-type" evidence="7">
    <location>
        <begin position="38"/>
        <end position="69"/>
    </location>
</feature>
<evidence type="ECO:0000313" key="9">
    <source>
        <dbReference type="Proteomes" id="UP001216150"/>
    </source>
</evidence>
<evidence type="ECO:0000256" key="6">
    <source>
        <dbReference type="SAM" id="MobiDB-lite"/>
    </source>
</evidence>
<dbReference type="PROSITE" id="PS50048">
    <property type="entry name" value="ZN2_CY6_FUNGAL_2"/>
    <property type="match status" value="1"/>
</dbReference>
<keyword evidence="1" id="KW-0479">Metal-binding</keyword>
<feature type="compositionally biased region" description="Polar residues" evidence="6">
    <location>
        <begin position="1"/>
        <end position="11"/>
    </location>
</feature>
<dbReference type="SMART" id="SM00906">
    <property type="entry name" value="Fungal_trans"/>
    <property type="match status" value="1"/>
</dbReference>
<keyword evidence="9" id="KW-1185">Reference proteome</keyword>
<dbReference type="AlphaFoldDB" id="A0AAD6DHW8"/>
<dbReference type="GO" id="GO:0006351">
    <property type="term" value="P:DNA-templated transcription"/>
    <property type="evidence" value="ECO:0007669"/>
    <property type="project" value="InterPro"/>
</dbReference>
<dbReference type="GO" id="GO:0000978">
    <property type="term" value="F:RNA polymerase II cis-regulatory region sequence-specific DNA binding"/>
    <property type="evidence" value="ECO:0007669"/>
    <property type="project" value="TreeGrafter"/>
</dbReference>
<feature type="region of interest" description="Disordered" evidence="6">
    <location>
        <begin position="118"/>
        <end position="145"/>
    </location>
</feature>
<dbReference type="InterPro" id="IPR001138">
    <property type="entry name" value="Zn2Cys6_DnaBD"/>
</dbReference>
<evidence type="ECO:0000256" key="4">
    <source>
        <dbReference type="ARBA" id="ARBA00023163"/>
    </source>
</evidence>
<dbReference type="Proteomes" id="UP001216150">
    <property type="component" value="Unassembled WGS sequence"/>
</dbReference>
<reference evidence="8 9" key="1">
    <citation type="journal article" date="2023" name="IMA Fungus">
        <title>Comparative genomic study of the Penicillium genus elucidates a diverse pangenome and 15 lateral gene transfer events.</title>
        <authorList>
            <person name="Petersen C."/>
            <person name="Sorensen T."/>
            <person name="Nielsen M.R."/>
            <person name="Sondergaard T.E."/>
            <person name="Sorensen J.L."/>
            <person name="Fitzpatrick D.A."/>
            <person name="Frisvad J.C."/>
            <person name="Nielsen K.L."/>
        </authorList>
    </citation>
    <scope>NUCLEOTIDE SEQUENCE [LARGE SCALE GENOMIC DNA]</scope>
    <source>
        <strain evidence="8 9">IBT 29057</strain>
    </source>
</reference>
<feature type="region of interest" description="Disordered" evidence="6">
    <location>
        <begin position="1"/>
        <end position="32"/>
    </location>
</feature>
<dbReference type="InterPro" id="IPR051127">
    <property type="entry name" value="Fungal_SecMet_Regulators"/>
</dbReference>
<gene>
    <name evidence="8" type="ORF">N7450_006884</name>
</gene>
<evidence type="ECO:0000256" key="2">
    <source>
        <dbReference type="ARBA" id="ARBA00023015"/>
    </source>
</evidence>
<dbReference type="PANTHER" id="PTHR47424:SF5">
    <property type="entry name" value="ZN(II)2CYS6 TRANSCRIPTION FACTOR (EUROFUNG)"/>
    <property type="match status" value="1"/>
</dbReference>
<dbReference type="SMART" id="SM00066">
    <property type="entry name" value="GAL4"/>
    <property type="match status" value="1"/>
</dbReference>
<dbReference type="InterPro" id="IPR007219">
    <property type="entry name" value="XnlR_reg_dom"/>
</dbReference>
<dbReference type="GO" id="GO:0008270">
    <property type="term" value="F:zinc ion binding"/>
    <property type="evidence" value="ECO:0007669"/>
    <property type="project" value="InterPro"/>
</dbReference>
<dbReference type="Pfam" id="PF04082">
    <property type="entry name" value="Fungal_trans"/>
    <property type="match status" value="1"/>
</dbReference>
<dbReference type="PROSITE" id="PS00463">
    <property type="entry name" value="ZN2_CY6_FUNGAL_1"/>
    <property type="match status" value="1"/>
</dbReference>
<keyword evidence="2" id="KW-0805">Transcription regulation</keyword>
<sequence>MFISFDASQSRNRGETLRNPKRTKHGQRMGRRGPMVQACNSCRQRKIKCTGDKPCESCRWYRTPELCSYSQRQQSSSHSEKSGTPSNQYQAALERLFPDKPLDDIINLPRKALLELMNESGSQSSQHHDSPTTVASAHAHNSGLSMGQPVLETLHSIPDDGLDQGLRNSRDDSLEQISDDVNALSLSARQPASYLGISSMQAALKVITWLLPLSRLNGSTALPQYQNNKNSNSTCSFNTQSVHMPSEGEMLDAYFNDLHSLAPLLDERSFRATHLDGDRTDSRWLALLNIVLALGSIAASGPDNQAHRTYFDRSMNLLNLATLGSPAIETVQTLGLIGGWYCHYISQPNLGYSLMGGALRMAVSLGLQREPYDSQLVLDPSRTAHREHKRRIWWSLCCLETWGHETLGRVSMDLFGPAITVAKPRLFDEADYLEILPLIENVEFIKISSKIQEGLASVPMITYSETIDLDSQLLQWWENLPTALKDYEPCPRRLYTARTVMQWRFNIQRMLLYRPKLLSYAMRRVPFMTLRTEERNAILKCREIAETVIESISTTTKLNQVVGWNAVWFLFQATMVPLLYLSTGARNDNLDDSFASCKIQVETAMMTLERIKVYRHTAERSLEAISSILEACLVSTGAGATPDTTAERIGLQNASQINGFEYEPPATQDRDLEWTMMSLENLPQQSIWEALSWGAQDMWLNVPGFGLENQESSIFETSMPLD</sequence>
<dbReference type="GO" id="GO:0000981">
    <property type="term" value="F:DNA-binding transcription factor activity, RNA polymerase II-specific"/>
    <property type="evidence" value="ECO:0007669"/>
    <property type="project" value="InterPro"/>
</dbReference>
<evidence type="ECO:0000256" key="1">
    <source>
        <dbReference type="ARBA" id="ARBA00022723"/>
    </source>
</evidence>
<dbReference type="CDD" id="cd12148">
    <property type="entry name" value="fungal_TF_MHR"/>
    <property type="match status" value="1"/>
</dbReference>
<organism evidence="8 9">
    <name type="scientific">Penicillium hetheringtonii</name>
    <dbReference type="NCBI Taxonomy" id="911720"/>
    <lineage>
        <taxon>Eukaryota</taxon>
        <taxon>Fungi</taxon>
        <taxon>Dikarya</taxon>
        <taxon>Ascomycota</taxon>
        <taxon>Pezizomycotina</taxon>
        <taxon>Eurotiomycetes</taxon>
        <taxon>Eurotiomycetidae</taxon>
        <taxon>Eurotiales</taxon>
        <taxon>Aspergillaceae</taxon>
        <taxon>Penicillium</taxon>
    </lineage>
</organism>
<keyword evidence="3" id="KW-0238">DNA-binding</keyword>
<dbReference type="CDD" id="cd00067">
    <property type="entry name" value="GAL4"/>
    <property type="match status" value="1"/>
</dbReference>
<comment type="caution">
    <text evidence="8">The sequence shown here is derived from an EMBL/GenBank/DDBJ whole genome shotgun (WGS) entry which is preliminary data.</text>
</comment>
<evidence type="ECO:0000259" key="7">
    <source>
        <dbReference type="PROSITE" id="PS50048"/>
    </source>
</evidence>
<dbReference type="Gene3D" id="4.10.240.10">
    <property type="entry name" value="Zn(2)-C6 fungal-type DNA-binding domain"/>
    <property type="match status" value="1"/>
</dbReference>
<accession>A0AAD6DHW8</accession>
<keyword evidence="4" id="KW-0804">Transcription</keyword>
<dbReference type="Pfam" id="PF00172">
    <property type="entry name" value="Zn_clus"/>
    <property type="match status" value="1"/>
</dbReference>